<evidence type="ECO:0000313" key="2">
    <source>
        <dbReference type="Proteomes" id="UP001607303"/>
    </source>
</evidence>
<sequence>MSKSYRLQVSPCERLHGNTGRIERTFARVSAGTGVVFPDAVKSPTGDFVLFVLRLFVHAGLADLKE</sequence>
<reference evidence="1 2" key="1">
    <citation type="journal article" date="2024" name="Ann. Entomol. Soc. Am.">
        <title>Genomic analyses of the southern and eastern yellowjacket wasps (Hymenoptera: Vespidae) reveal evolutionary signatures of social life.</title>
        <authorList>
            <person name="Catto M.A."/>
            <person name="Caine P.B."/>
            <person name="Orr S.E."/>
            <person name="Hunt B.G."/>
            <person name="Goodisman M.A.D."/>
        </authorList>
    </citation>
    <scope>NUCLEOTIDE SEQUENCE [LARGE SCALE GENOMIC DNA]</scope>
    <source>
        <strain evidence="1">232</strain>
        <tissue evidence="1">Head and thorax</tissue>
    </source>
</reference>
<dbReference type="EMBL" id="JAYRBN010000116">
    <property type="protein sequence ID" value="KAL2721885.1"/>
    <property type="molecule type" value="Genomic_DNA"/>
</dbReference>
<dbReference type="AlphaFoldDB" id="A0ABD2APS4"/>
<accession>A0ABD2APS4</accession>
<keyword evidence="2" id="KW-1185">Reference proteome</keyword>
<name>A0ABD2APS4_VESMC</name>
<gene>
    <name evidence="1" type="ORF">V1477_020705</name>
</gene>
<protein>
    <submittedName>
        <fullName evidence="1">Uncharacterized protein</fullName>
    </submittedName>
</protein>
<organism evidence="1 2">
    <name type="scientific">Vespula maculifrons</name>
    <name type="common">Eastern yellow jacket</name>
    <name type="synonym">Wasp</name>
    <dbReference type="NCBI Taxonomy" id="7453"/>
    <lineage>
        <taxon>Eukaryota</taxon>
        <taxon>Metazoa</taxon>
        <taxon>Ecdysozoa</taxon>
        <taxon>Arthropoda</taxon>
        <taxon>Hexapoda</taxon>
        <taxon>Insecta</taxon>
        <taxon>Pterygota</taxon>
        <taxon>Neoptera</taxon>
        <taxon>Endopterygota</taxon>
        <taxon>Hymenoptera</taxon>
        <taxon>Apocrita</taxon>
        <taxon>Aculeata</taxon>
        <taxon>Vespoidea</taxon>
        <taxon>Vespidae</taxon>
        <taxon>Vespinae</taxon>
        <taxon>Vespula</taxon>
    </lineage>
</organism>
<dbReference type="Proteomes" id="UP001607303">
    <property type="component" value="Unassembled WGS sequence"/>
</dbReference>
<comment type="caution">
    <text evidence="1">The sequence shown here is derived from an EMBL/GenBank/DDBJ whole genome shotgun (WGS) entry which is preliminary data.</text>
</comment>
<proteinExistence type="predicted"/>
<evidence type="ECO:0000313" key="1">
    <source>
        <dbReference type="EMBL" id="KAL2721885.1"/>
    </source>
</evidence>